<evidence type="ECO:0000313" key="3">
    <source>
        <dbReference type="EMBL" id="ACT19111.1"/>
    </source>
</evidence>
<dbReference type="KEGG" id="gem:GM21_3083"/>
<dbReference type="OrthoDB" id="9797664at2"/>
<evidence type="ECO:0000256" key="2">
    <source>
        <dbReference type="ARBA" id="ARBA00022525"/>
    </source>
</evidence>
<name>C6E3B9_GEOSM</name>
<comment type="subcellular location">
    <subcellularLocation>
        <location evidence="1">Secreted</location>
    </subcellularLocation>
</comment>
<dbReference type="InterPro" id="IPR011042">
    <property type="entry name" value="6-blade_b-propeller_TolB-like"/>
</dbReference>
<sequence length="396" mass="43738">MAKEGLLWPRGVQLKTKPSTAIATMARSVCLCLLTISICLGCAHKQTPQSDGLKSVPDRLKTIATFRGAQVTGVTSTDTGRLFANFPRWREGVPFSVVEVSPDGSFTPYPDAEWNRWEGYPQPDRFTCVQSVVAHGDSLYVLDPSNPQFAGVVGSAKLFVFDLKTNRLKRRYEFHNGVAPERSYLNDLRIDDAAGKIYITDSGLGAIIVVDTATGNVRRLLAHHASTKAEEITLRIDGKEFLRNGKPPRIHSDGIELDRKNGYLYYHALTGYHLYRVPTSALAAAFFDPRLEAALEAKVEDLGKTPAPDGMMFDAVGNLYMGDLEHDAIVYRTPAGEILTLVQDPRIRWADTFTIDPNDSLIFTASRIHQVPQSGGIEEMEFPIYSLQLPPSAAPQ</sequence>
<protein>
    <submittedName>
        <fullName evidence="3">Major royal jelly protein</fullName>
    </submittedName>
</protein>
<reference evidence="3" key="1">
    <citation type="submission" date="2009-07" db="EMBL/GenBank/DDBJ databases">
        <title>Complete sequence of Geobacter sp. M21.</title>
        <authorList>
            <consortium name="US DOE Joint Genome Institute"/>
            <person name="Lucas S."/>
            <person name="Copeland A."/>
            <person name="Lapidus A."/>
            <person name="Glavina del Rio T."/>
            <person name="Dalin E."/>
            <person name="Tice H."/>
            <person name="Bruce D."/>
            <person name="Goodwin L."/>
            <person name="Pitluck S."/>
            <person name="Saunders E."/>
            <person name="Brettin T."/>
            <person name="Detter J.C."/>
            <person name="Han C."/>
            <person name="Larimer F."/>
            <person name="Land M."/>
            <person name="Hauser L."/>
            <person name="Kyrpides N."/>
            <person name="Ovchinnikova G."/>
            <person name="Lovley D."/>
        </authorList>
    </citation>
    <scope>NUCLEOTIDE SEQUENCE [LARGE SCALE GENOMIC DNA]</scope>
    <source>
        <strain evidence="3">M21</strain>
    </source>
</reference>
<dbReference type="AlphaFoldDB" id="C6E3B9"/>
<dbReference type="SUPFAM" id="SSF50952">
    <property type="entry name" value="Soluble quinoprotein glucose dehydrogenase"/>
    <property type="match status" value="1"/>
</dbReference>
<dbReference type="Gene3D" id="2.120.10.30">
    <property type="entry name" value="TolB, C-terminal domain"/>
    <property type="match status" value="1"/>
</dbReference>
<dbReference type="Pfam" id="PF03022">
    <property type="entry name" value="MRJP"/>
    <property type="match status" value="1"/>
</dbReference>
<dbReference type="PANTHER" id="PTHR10009">
    <property type="entry name" value="PROTEIN YELLOW-RELATED"/>
    <property type="match status" value="1"/>
</dbReference>
<gene>
    <name evidence="3" type="ordered locus">GM21_3083</name>
</gene>
<dbReference type="InterPro" id="IPR017996">
    <property type="entry name" value="MRJP/yellow-related"/>
</dbReference>
<dbReference type="SUPFAM" id="SSF63829">
    <property type="entry name" value="Calcium-dependent phosphotriesterase"/>
    <property type="match status" value="1"/>
</dbReference>
<accession>C6E3B9</accession>
<dbReference type="PANTHER" id="PTHR10009:SF18">
    <property type="entry name" value="PROTEIN YELLOW-LIKE PROTEIN"/>
    <property type="match status" value="1"/>
</dbReference>
<dbReference type="eggNOG" id="COG3386">
    <property type="taxonomic scope" value="Bacteria"/>
</dbReference>
<dbReference type="STRING" id="443144.GM21_3083"/>
<dbReference type="InterPro" id="IPR011041">
    <property type="entry name" value="Quinoprot_gluc/sorb_DH_b-prop"/>
</dbReference>
<organism evidence="3">
    <name type="scientific">Geobacter sp. (strain M21)</name>
    <dbReference type="NCBI Taxonomy" id="443144"/>
    <lineage>
        <taxon>Bacteria</taxon>
        <taxon>Pseudomonadati</taxon>
        <taxon>Thermodesulfobacteriota</taxon>
        <taxon>Desulfuromonadia</taxon>
        <taxon>Geobacterales</taxon>
        <taxon>Geobacteraceae</taxon>
        <taxon>Geobacter</taxon>
    </lineage>
</organism>
<keyword evidence="2" id="KW-0964">Secreted</keyword>
<proteinExistence type="predicted"/>
<dbReference type="EMBL" id="CP001661">
    <property type="protein sequence ID" value="ACT19111.1"/>
    <property type="molecule type" value="Genomic_DNA"/>
</dbReference>
<dbReference type="HOGENOM" id="CLU_031076_0_3_7"/>
<evidence type="ECO:0000256" key="1">
    <source>
        <dbReference type="ARBA" id="ARBA00004613"/>
    </source>
</evidence>
<dbReference type="GO" id="GO:0005576">
    <property type="term" value="C:extracellular region"/>
    <property type="evidence" value="ECO:0007669"/>
    <property type="project" value="UniProtKB-SubCell"/>
</dbReference>